<dbReference type="PROSITE" id="PS51186">
    <property type="entry name" value="GNAT"/>
    <property type="match status" value="1"/>
</dbReference>
<dbReference type="KEGG" id="hnv:DDQ68_20360"/>
<evidence type="ECO:0000313" key="5">
    <source>
        <dbReference type="Proteomes" id="UP000245999"/>
    </source>
</evidence>
<protein>
    <recommendedName>
        <fullName evidence="3">N-acetyltransferase domain-containing protein</fullName>
    </recommendedName>
</protein>
<organism evidence="4 5">
    <name type="scientific">Hymenobacter nivis</name>
    <dbReference type="NCBI Taxonomy" id="1850093"/>
    <lineage>
        <taxon>Bacteria</taxon>
        <taxon>Pseudomonadati</taxon>
        <taxon>Bacteroidota</taxon>
        <taxon>Cytophagia</taxon>
        <taxon>Cytophagales</taxon>
        <taxon>Hymenobacteraceae</taxon>
        <taxon>Hymenobacter</taxon>
    </lineage>
</organism>
<dbReference type="AlphaFoldDB" id="A0A2Z3GR23"/>
<dbReference type="InterPro" id="IPR050832">
    <property type="entry name" value="Bact_Acetyltransf"/>
</dbReference>
<dbReference type="GO" id="GO:0016747">
    <property type="term" value="F:acyltransferase activity, transferring groups other than amino-acyl groups"/>
    <property type="evidence" value="ECO:0007669"/>
    <property type="project" value="InterPro"/>
</dbReference>
<evidence type="ECO:0000256" key="2">
    <source>
        <dbReference type="ARBA" id="ARBA00023315"/>
    </source>
</evidence>
<keyword evidence="2" id="KW-0012">Acyltransferase</keyword>
<dbReference type="PANTHER" id="PTHR43877:SF2">
    <property type="entry name" value="AMINOALKYLPHOSPHONATE N-ACETYLTRANSFERASE-RELATED"/>
    <property type="match status" value="1"/>
</dbReference>
<keyword evidence="5" id="KW-1185">Reference proteome</keyword>
<dbReference type="InterPro" id="IPR016181">
    <property type="entry name" value="Acyl_CoA_acyltransferase"/>
</dbReference>
<name>A0A2Z3GR23_9BACT</name>
<accession>A0A2Z3GR23</accession>
<evidence type="ECO:0000313" key="4">
    <source>
        <dbReference type="EMBL" id="AWM34921.1"/>
    </source>
</evidence>
<evidence type="ECO:0000256" key="1">
    <source>
        <dbReference type="ARBA" id="ARBA00022679"/>
    </source>
</evidence>
<dbReference type="Pfam" id="PF00583">
    <property type="entry name" value="Acetyltransf_1"/>
    <property type="match status" value="1"/>
</dbReference>
<dbReference type="Proteomes" id="UP000245999">
    <property type="component" value="Chromosome"/>
</dbReference>
<dbReference type="InterPro" id="IPR000182">
    <property type="entry name" value="GNAT_dom"/>
</dbReference>
<dbReference type="Gene3D" id="3.40.630.30">
    <property type="match status" value="1"/>
</dbReference>
<evidence type="ECO:0000259" key="3">
    <source>
        <dbReference type="PROSITE" id="PS51186"/>
    </source>
</evidence>
<dbReference type="OrthoDB" id="1342666at2"/>
<gene>
    <name evidence="4" type="ORF">DDQ68_20360</name>
</gene>
<keyword evidence="1" id="KW-0808">Transferase</keyword>
<dbReference type="EMBL" id="CP029145">
    <property type="protein sequence ID" value="AWM34921.1"/>
    <property type="molecule type" value="Genomic_DNA"/>
</dbReference>
<sequence length="242" mass="26906">MTHLFATLCALPWDSEFLGFPVARLAAARLSPAELAAAMAEARRAGFYLVYVVAEPADAVAQVAMQQAGAQLLDRKVTFVMPLPLPTAARDSLAMVGSATVYTPQLESLAWQSGAYSRFRLDTRFAPHVFKNLYAQWLRNSLAGTVARRVMVWRDGAGTEQGLLTLGEKNNRADIGLLAMDARARGQRVGQVLVAAAANQASEWGYEQMQVVTQRDNETACRFYEKCGFQLEYEEHIYHWWL</sequence>
<dbReference type="PANTHER" id="PTHR43877">
    <property type="entry name" value="AMINOALKYLPHOSPHONATE N-ACETYLTRANSFERASE-RELATED-RELATED"/>
    <property type="match status" value="1"/>
</dbReference>
<feature type="domain" description="N-acetyltransferase" evidence="3">
    <location>
        <begin position="104"/>
        <end position="242"/>
    </location>
</feature>
<dbReference type="SUPFAM" id="SSF55729">
    <property type="entry name" value="Acyl-CoA N-acyltransferases (Nat)"/>
    <property type="match status" value="1"/>
</dbReference>
<proteinExistence type="predicted"/>
<dbReference type="RefSeq" id="WP_109657942.1">
    <property type="nucleotide sequence ID" value="NZ_CP029145.1"/>
</dbReference>
<reference evidence="5" key="1">
    <citation type="submission" date="2018-04" db="EMBL/GenBank/DDBJ databases">
        <title>Complete genome of Antarctic heterotrophic bacterium Hymenobacter nivis.</title>
        <authorList>
            <person name="Terashima M."/>
        </authorList>
    </citation>
    <scope>NUCLEOTIDE SEQUENCE [LARGE SCALE GENOMIC DNA]</scope>
    <source>
        <strain evidence="5">NBRC 111535</strain>
    </source>
</reference>